<gene>
    <name evidence="1" type="ORF">JMA_09190</name>
</gene>
<proteinExistence type="predicted"/>
<dbReference type="Proteomes" id="UP000031449">
    <property type="component" value="Chromosome"/>
</dbReference>
<dbReference type="EMBL" id="CP009416">
    <property type="protein sequence ID" value="AJD90236.1"/>
    <property type="molecule type" value="Genomic_DNA"/>
</dbReference>
<dbReference type="AlphaFoldDB" id="A0A0B5AJK7"/>
<keyword evidence="2" id="KW-1185">Reference proteome</keyword>
<sequence>MVDKEFEDFKRDDFETYEFTRFMRSADTEFYFIVGINNRDQFDEYWDGRSKEVLGYLVSYIDPERELLNYIYLIEDEKKNDEEIIKYTKQFASGIYAYTEHLELDFVIRKTDVYQKSISLGEEIDFVKRVVIYDLPEHVFTD</sequence>
<dbReference type="KEGG" id="jeo:JMA_09190"/>
<dbReference type="STRING" id="1508404.JMA_09190"/>
<reference evidence="1 2" key="1">
    <citation type="submission" date="2014-08" db="EMBL/GenBank/DDBJ databases">
        <title>Complete genome of a marine bacteria Jeotgalibacillus malaysiensis.</title>
        <authorList>
            <person name="Yaakop A.S."/>
            <person name="Chan K.-G."/>
            <person name="Goh K.M."/>
        </authorList>
    </citation>
    <scope>NUCLEOTIDE SEQUENCE [LARGE SCALE GENOMIC DNA]</scope>
    <source>
        <strain evidence="1 2">D5</strain>
    </source>
</reference>
<accession>A0A0B5AJK7</accession>
<organism evidence="1 2">
    <name type="scientific">Jeotgalibacillus malaysiensis</name>
    <dbReference type="NCBI Taxonomy" id="1508404"/>
    <lineage>
        <taxon>Bacteria</taxon>
        <taxon>Bacillati</taxon>
        <taxon>Bacillota</taxon>
        <taxon>Bacilli</taxon>
        <taxon>Bacillales</taxon>
        <taxon>Caryophanaceae</taxon>
        <taxon>Jeotgalibacillus</taxon>
    </lineage>
</organism>
<dbReference type="OrthoDB" id="2972069at2"/>
<dbReference type="HOGENOM" id="CLU_1813211_0_0_9"/>
<protein>
    <submittedName>
        <fullName evidence="1">Uncharacterized protein</fullName>
    </submittedName>
</protein>
<evidence type="ECO:0000313" key="2">
    <source>
        <dbReference type="Proteomes" id="UP000031449"/>
    </source>
</evidence>
<evidence type="ECO:0000313" key="1">
    <source>
        <dbReference type="EMBL" id="AJD90236.1"/>
    </source>
</evidence>
<name>A0A0B5AJK7_9BACL</name>
<dbReference type="BioCyc" id="JESP1508404:G14D9-10151-MONOMER"/>